<dbReference type="EMBL" id="CAJVPM010025239">
    <property type="protein sequence ID" value="CAG8657132.1"/>
    <property type="molecule type" value="Genomic_DNA"/>
</dbReference>
<comment type="caution">
    <text evidence="1">The sequence shown here is derived from an EMBL/GenBank/DDBJ whole genome shotgun (WGS) entry which is preliminary data.</text>
</comment>
<evidence type="ECO:0000313" key="1">
    <source>
        <dbReference type="EMBL" id="CAG8657132.1"/>
    </source>
</evidence>
<keyword evidence="2" id="KW-1185">Reference proteome</keyword>
<proteinExistence type="predicted"/>
<name>A0ACA9NNN5_9GLOM</name>
<gene>
    <name evidence="1" type="ORF">SCALOS_LOCUS8892</name>
</gene>
<protein>
    <submittedName>
        <fullName evidence="1">2774_t:CDS:1</fullName>
    </submittedName>
</protein>
<evidence type="ECO:0000313" key="2">
    <source>
        <dbReference type="Proteomes" id="UP000789860"/>
    </source>
</evidence>
<sequence>LTFDKSGVRLASGSKDTDLIIWDVVSEVGLFRMRGHKDQVTAIRFLSKPSLDGVISEDISSHGYLLSSSKDTFLKLWDLSTQHCMETIIAHRSEIWDFDES</sequence>
<dbReference type="Proteomes" id="UP000789860">
    <property type="component" value="Unassembled WGS sequence"/>
</dbReference>
<reference evidence="1" key="1">
    <citation type="submission" date="2021-06" db="EMBL/GenBank/DDBJ databases">
        <authorList>
            <person name="Kallberg Y."/>
            <person name="Tangrot J."/>
            <person name="Rosling A."/>
        </authorList>
    </citation>
    <scope>NUCLEOTIDE SEQUENCE</scope>
    <source>
        <strain evidence="1">AU212A</strain>
    </source>
</reference>
<organism evidence="1 2">
    <name type="scientific">Scutellospora calospora</name>
    <dbReference type="NCBI Taxonomy" id="85575"/>
    <lineage>
        <taxon>Eukaryota</taxon>
        <taxon>Fungi</taxon>
        <taxon>Fungi incertae sedis</taxon>
        <taxon>Mucoromycota</taxon>
        <taxon>Glomeromycotina</taxon>
        <taxon>Glomeromycetes</taxon>
        <taxon>Diversisporales</taxon>
        <taxon>Gigasporaceae</taxon>
        <taxon>Scutellospora</taxon>
    </lineage>
</organism>
<accession>A0ACA9NNN5</accession>
<feature type="non-terminal residue" evidence="1">
    <location>
        <position position="1"/>
    </location>
</feature>